<dbReference type="KEGG" id="oar:OA238_c35320"/>
<dbReference type="EMBL" id="CP003742">
    <property type="protein sequence ID" value="AGI73501.1"/>
    <property type="molecule type" value="Genomic_DNA"/>
</dbReference>
<dbReference type="AlphaFoldDB" id="M9RSS7"/>
<proteinExistence type="predicted"/>
<evidence type="ECO:0000313" key="3">
    <source>
        <dbReference type="Proteomes" id="UP000004688"/>
    </source>
</evidence>
<name>M9RSS7_9RHOB</name>
<dbReference type="Proteomes" id="UP000004688">
    <property type="component" value="Chromosome"/>
</dbReference>
<reference evidence="2 3" key="1">
    <citation type="journal article" date="2013" name="PLoS ONE">
        <title>Poles Apart: Arctic and Antarctic Octadecabacter strains Share High Genome Plasticity and a New Type of Xanthorhodopsin.</title>
        <authorList>
            <person name="Vollmers J."/>
            <person name="Voget S."/>
            <person name="Dietrich S."/>
            <person name="Gollnow K."/>
            <person name="Smits M."/>
            <person name="Meyer K."/>
            <person name="Brinkhoff T."/>
            <person name="Simon M."/>
            <person name="Daniel R."/>
        </authorList>
    </citation>
    <scope>NUCLEOTIDE SEQUENCE [LARGE SCALE GENOMIC DNA]</scope>
    <source>
        <strain evidence="2 3">238</strain>
    </source>
</reference>
<dbReference type="STRING" id="391616.OA238_c35320"/>
<dbReference type="OrthoDB" id="9848641at2"/>
<accession>M9RSS7</accession>
<keyword evidence="1" id="KW-1133">Transmembrane helix</keyword>
<organism evidence="2 3">
    <name type="scientific">Octadecabacter arcticus 238</name>
    <dbReference type="NCBI Taxonomy" id="391616"/>
    <lineage>
        <taxon>Bacteria</taxon>
        <taxon>Pseudomonadati</taxon>
        <taxon>Pseudomonadota</taxon>
        <taxon>Alphaproteobacteria</taxon>
        <taxon>Rhodobacterales</taxon>
        <taxon>Roseobacteraceae</taxon>
        <taxon>Octadecabacter</taxon>
    </lineage>
</organism>
<protein>
    <submittedName>
        <fullName evidence="2">Uncharacterized protein</fullName>
    </submittedName>
</protein>
<dbReference type="HOGENOM" id="CLU_2207343_0_0_5"/>
<feature type="transmembrane region" description="Helical" evidence="1">
    <location>
        <begin position="53"/>
        <end position="75"/>
    </location>
</feature>
<keyword evidence="1" id="KW-0812">Transmembrane</keyword>
<feature type="transmembrane region" description="Helical" evidence="1">
    <location>
        <begin position="87"/>
        <end position="105"/>
    </location>
</feature>
<gene>
    <name evidence="2" type="ORF">OA238_c35320</name>
</gene>
<keyword evidence="3" id="KW-1185">Reference proteome</keyword>
<sequence length="107" mass="11243">MTSSVSFIFVVLPCISAVIAGMLLFDWRLAAATACGAIGLLFIAPKMPDAVRVFGSSIMSGVAVGSLALVVVLLIRPTTAKWSRMTIAMLAAFGVHYFHLILTVGTV</sequence>
<dbReference type="RefSeq" id="WP_015496506.1">
    <property type="nucleotide sequence ID" value="NC_020908.1"/>
</dbReference>
<evidence type="ECO:0000313" key="2">
    <source>
        <dbReference type="EMBL" id="AGI73501.1"/>
    </source>
</evidence>
<keyword evidence="1" id="KW-0472">Membrane</keyword>
<feature type="transmembrane region" description="Helical" evidence="1">
    <location>
        <begin position="6"/>
        <end position="24"/>
    </location>
</feature>
<evidence type="ECO:0000256" key="1">
    <source>
        <dbReference type="SAM" id="Phobius"/>
    </source>
</evidence>